<comment type="caution">
    <text evidence="2">The sequence shown here is derived from an EMBL/GenBank/DDBJ whole genome shotgun (WGS) entry which is preliminary data.</text>
</comment>
<accession>A0A2S5BDX2</accession>
<dbReference type="EMBL" id="PJQD01000020">
    <property type="protein sequence ID" value="POY74972.1"/>
    <property type="molecule type" value="Genomic_DNA"/>
</dbReference>
<sequence>MLLRSSKGCAFPANIGQGVRSSSDRNARASSVSRALTDRTPQQTSSGPVKKMRSPFSCFGSHGYDATLPRHGEPNRQHRYSTAALPPLQASSHPNRRPAPVRKESIGSPTDFEHVSHNVLPRSSERDKENLTDDSASAPKRSAFEQDDDHNKQDSAVGARERPFSKRASLPPQMAFARARLEASPSPEAPVPTASPIAPLKVKRKVPPAVTMSVIRSAGGTDAIARTGLVPSRLLSLATGLDGPAGPESPQGSATASKLLLRELFSPSELEALSAASNGERASTIQAKLDKRMEDAEGSALYDTETTKAFKGALKEIEDALRREISEGSYGPI</sequence>
<keyword evidence="3" id="KW-1185">Reference proteome</keyword>
<name>A0A2S5BDX2_9BASI</name>
<dbReference type="AlphaFoldDB" id="A0A2S5BDX2"/>
<feature type="compositionally biased region" description="Basic and acidic residues" evidence="1">
    <location>
        <begin position="149"/>
        <end position="164"/>
    </location>
</feature>
<gene>
    <name evidence="2" type="ORF">BMF94_1948</name>
</gene>
<organism evidence="2 3">
    <name type="scientific">Rhodotorula taiwanensis</name>
    <dbReference type="NCBI Taxonomy" id="741276"/>
    <lineage>
        <taxon>Eukaryota</taxon>
        <taxon>Fungi</taxon>
        <taxon>Dikarya</taxon>
        <taxon>Basidiomycota</taxon>
        <taxon>Pucciniomycotina</taxon>
        <taxon>Microbotryomycetes</taxon>
        <taxon>Sporidiobolales</taxon>
        <taxon>Sporidiobolaceae</taxon>
        <taxon>Rhodotorula</taxon>
    </lineage>
</organism>
<feature type="compositionally biased region" description="Basic and acidic residues" evidence="1">
    <location>
        <begin position="101"/>
        <end position="116"/>
    </location>
</feature>
<evidence type="ECO:0000313" key="3">
    <source>
        <dbReference type="Proteomes" id="UP000237144"/>
    </source>
</evidence>
<evidence type="ECO:0000313" key="2">
    <source>
        <dbReference type="EMBL" id="POY74972.1"/>
    </source>
</evidence>
<reference evidence="2 3" key="1">
    <citation type="journal article" date="2018" name="Front. Microbiol.">
        <title>Prospects for Fungal Bioremediation of Acidic Radioactive Waste Sites: Characterization and Genome Sequence of Rhodotorula taiwanensis MD1149.</title>
        <authorList>
            <person name="Tkavc R."/>
            <person name="Matrosova V.Y."/>
            <person name="Grichenko O.E."/>
            <person name="Gostincar C."/>
            <person name="Volpe R.P."/>
            <person name="Klimenkova P."/>
            <person name="Gaidamakova E.K."/>
            <person name="Zhou C.E."/>
            <person name="Stewart B.J."/>
            <person name="Lyman M.G."/>
            <person name="Malfatti S.A."/>
            <person name="Rubinfeld B."/>
            <person name="Courtot M."/>
            <person name="Singh J."/>
            <person name="Dalgard C.L."/>
            <person name="Hamilton T."/>
            <person name="Frey K.G."/>
            <person name="Gunde-Cimerman N."/>
            <person name="Dugan L."/>
            <person name="Daly M.J."/>
        </authorList>
    </citation>
    <scope>NUCLEOTIDE SEQUENCE [LARGE SCALE GENOMIC DNA]</scope>
    <source>
        <strain evidence="2 3">MD1149</strain>
    </source>
</reference>
<evidence type="ECO:0000256" key="1">
    <source>
        <dbReference type="SAM" id="MobiDB-lite"/>
    </source>
</evidence>
<dbReference type="Proteomes" id="UP000237144">
    <property type="component" value="Unassembled WGS sequence"/>
</dbReference>
<proteinExistence type="predicted"/>
<dbReference type="OrthoDB" id="2525492at2759"/>
<feature type="region of interest" description="Disordered" evidence="1">
    <location>
        <begin position="1"/>
        <end position="169"/>
    </location>
</feature>
<protein>
    <submittedName>
        <fullName evidence="2">Uncharacterized protein</fullName>
    </submittedName>
</protein>